<proteinExistence type="predicted"/>
<keyword evidence="2" id="KW-1185">Reference proteome</keyword>
<evidence type="ECO:0000313" key="1">
    <source>
        <dbReference type="EMBL" id="PXW56269.1"/>
    </source>
</evidence>
<dbReference type="RefSeq" id="WP_110376349.1">
    <property type="nucleotide sequence ID" value="NZ_JAHBRY010000001.1"/>
</dbReference>
<organism evidence="1 2">
    <name type="scientific">Chelatococcus asaccharovorans</name>
    <dbReference type="NCBI Taxonomy" id="28210"/>
    <lineage>
        <taxon>Bacteria</taxon>
        <taxon>Pseudomonadati</taxon>
        <taxon>Pseudomonadota</taxon>
        <taxon>Alphaproteobacteria</taxon>
        <taxon>Hyphomicrobiales</taxon>
        <taxon>Chelatococcaceae</taxon>
        <taxon>Chelatococcus</taxon>
    </lineage>
</organism>
<dbReference type="EMBL" id="QJJK01000008">
    <property type="protein sequence ID" value="PXW56269.1"/>
    <property type="molecule type" value="Genomic_DNA"/>
</dbReference>
<comment type="caution">
    <text evidence="1">The sequence shown here is derived from an EMBL/GenBank/DDBJ whole genome shotgun (WGS) entry which is preliminary data.</text>
</comment>
<evidence type="ECO:0000313" key="2">
    <source>
        <dbReference type="Proteomes" id="UP000248021"/>
    </source>
</evidence>
<accession>A0A2V3U1U8</accession>
<protein>
    <submittedName>
        <fullName evidence="1">Lambda family phage tail tape measure protein</fullName>
    </submittedName>
</protein>
<dbReference type="AlphaFoldDB" id="A0A2V3U1U8"/>
<name>A0A2V3U1U8_9HYPH</name>
<gene>
    <name evidence="1" type="ORF">C7450_10818</name>
</gene>
<dbReference type="OrthoDB" id="8448547at2"/>
<dbReference type="Proteomes" id="UP000248021">
    <property type="component" value="Unassembled WGS sequence"/>
</dbReference>
<reference evidence="1 2" key="1">
    <citation type="submission" date="2018-05" db="EMBL/GenBank/DDBJ databases">
        <title>Genomic Encyclopedia of Type Strains, Phase IV (KMG-IV): sequencing the most valuable type-strain genomes for metagenomic binning, comparative biology and taxonomic classification.</title>
        <authorList>
            <person name="Goeker M."/>
        </authorList>
    </citation>
    <scope>NUCLEOTIDE SEQUENCE [LARGE SCALE GENOMIC DNA]</scope>
    <source>
        <strain evidence="1 2">DSM 6462</strain>
    </source>
</reference>
<sequence>MADSYLQADDVTALADARDAVKDLDSLSRQFGRSISDSFAKAASGSRQLEDVLRNVGSRLTEIGLKAALKPLGEALTSGLESLVTTGGSSLLGGLSLNAMGNVFDGGRVRPFATGGVVATPTYFPMQGGVGLMGESGPEAILPLARGADGRLGVAASGSSPTTNVVVNIATSDAESFRRSETQVSAALARAVARGQRAL</sequence>